<dbReference type="EMBL" id="AZTB01000048">
    <property type="protein sequence ID" value="KGG79939.1"/>
    <property type="molecule type" value="Genomic_DNA"/>
</dbReference>
<comment type="caution">
    <text evidence="6">The sequence shown here is derived from an EMBL/GenBank/DDBJ whole genome shotgun (WGS) entry which is preliminary data.</text>
</comment>
<dbReference type="AlphaFoldDB" id="A0A096CTR1"/>
<dbReference type="GO" id="GO:0016423">
    <property type="term" value="F:tRNA (guanine) methyltransferase activity"/>
    <property type="evidence" value="ECO:0007669"/>
    <property type="project" value="TreeGrafter"/>
</dbReference>
<feature type="domain" description="DNA methylase N-4/N-6" evidence="5">
    <location>
        <begin position="30"/>
        <end position="172"/>
    </location>
</feature>
<dbReference type="PRINTS" id="PR00508">
    <property type="entry name" value="S21N4MTFRASE"/>
</dbReference>
<evidence type="ECO:0000313" key="6">
    <source>
        <dbReference type="EMBL" id="KGG79939.1"/>
    </source>
</evidence>
<evidence type="ECO:0000256" key="2">
    <source>
        <dbReference type="ARBA" id="ARBA00022679"/>
    </source>
</evidence>
<organism evidence="6 7">
    <name type="scientific">Caloranaerobacter azorensis H53214</name>
    <dbReference type="NCBI Taxonomy" id="1156417"/>
    <lineage>
        <taxon>Bacteria</taxon>
        <taxon>Bacillati</taxon>
        <taxon>Bacillota</taxon>
        <taxon>Tissierellia</taxon>
        <taxon>Tissierellales</taxon>
        <taxon>Thermohalobacteraceae</taxon>
        <taxon>Caloranaerobacter</taxon>
    </lineage>
</organism>
<protein>
    <recommendedName>
        <fullName evidence="4">Methyltransferase</fullName>
        <ecNumber evidence="4">2.1.1.-</ecNumber>
    </recommendedName>
</protein>
<dbReference type="PANTHER" id="PTHR14911">
    <property type="entry name" value="THUMP DOMAIN-CONTAINING"/>
    <property type="match status" value="1"/>
</dbReference>
<dbReference type="Gene3D" id="3.40.50.150">
    <property type="entry name" value="Vaccinia Virus protein VP39"/>
    <property type="match status" value="2"/>
</dbReference>
<comment type="similarity">
    <text evidence="4">Belongs to the N(4)/N(6)-methyltransferase family.</text>
</comment>
<dbReference type="RefSeq" id="WP_035164118.1">
    <property type="nucleotide sequence ID" value="NZ_AZTB01000048.1"/>
</dbReference>
<sequence>MARKIKCVFCDKRFYKKEYLEHLEIEHTNQYQELIEYIVELNNEGYSVKEIEEYTYLPEKLVLEKLENLKEDRELYRVKKPLRIQSWEPKDFALEATTVWSFPDRGKWATHNGKYRGNWSPYIPRNIILSYTKKGDIVLDQFLGSGTTLVETKLLERRGIGVDINLDAIKVARANLRFNKNKEYEPKIYKGDARNLDFIPDNSIDLICTHPPYANIIKYSNDIEGDLSLCNIDEFINEMKKVAKEAFRVLKENKYCAILIGDTRKNKHMIPLGFKVMQVFLDAGFILKEIIIKEQHNCKATGFWYKRSIEYNFLLIAHEYLFVFRKPKSK</sequence>
<evidence type="ECO:0000313" key="7">
    <source>
        <dbReference type="Proteomes" id="UP000029622"/>
    </source>
</evidence>
<evidence type="ECO:0000256" key="3">
    <source>
        <dbReference type="ARBA" id="ARBA00022747"/>
    </source>
</evidence>
<keyword evidence="3" id="KW-0680">Restriction system</keyword>
<gene>
    <name evidence="6" type="ORF">Y919_09005</name>
</gene>
<proteinExistence type="inferred from homology"/>
<dbReference type="InterPro" id="IPR002941">
    <property type="entry name" value="DNA_methylase_N4/N6"/>
</dbReference>
<name>A0A096CTR1_9FIRM</name>
<dbReference type="InterPro" id="IPR001091">
    <property type="entry name" value="RM_Methyltransferase"/>
</dbReference>
<accession>A0A096CTR1</accession>
<keyword evidence="2" id="KW-0808">Transferase</keyword>
<feature type="domain" description="DNA methylase N-4/N-6" evidence="5">
    <location>
        <begin position="204"/>
        <end position="330"/>
    </location>
</feature>
<dbReference type="GO" id="GO:0008170">
    <property type="term" value="F:N-methyltransferase activity"/>
    <property type="evidence" value="ECO:0007669"/>
    <property type="project" value="InterPro"/>
</dbReference>
<evidence type="ECO:0000259" key="5">
    <source>
        <dbReference type="Pfam" id="PF01555"/>
    </source>
</evidence>
<dbReference type="SUPFAM" id="SSF53335">
    <property type="entry name" value="S-adenosyl-L-methionine-dependent methyltransferases"/>
    <property type="match status" value="2"/>
</dbReference>
<dbReference type="GO" id="GO:0009307">
    <property type="term" value="P:DNA restriction-modification system"/>
    <property type="evidence" value="ECO:0007669"/>
    <property type="project" value="UniProtKB-KW"/>
</dbReference>
<dbReference type="GO" id="GO:0030488">
    <property type="term" value="P:tRNA methylation"/>
    <property type="evidence" value="ECO:0007669"/>
    <property type="project" value="TreeGrafter"/>
</dbReference>
<reference evidence="6 7" key="1">
    <citation type="submission" date="2013-12" db="EMBL/GenBank/DDBJ databases">
        <title>Draft genome sequence of Caloranaerobacter sp. H53214.</title>
        <authorList>
            <person name="Jiang L.J."/>
            <person name="Shao Z.Z."/>
            <person name="Long M.N."/>
        </authorList>
    </citation>
    <scope>NUCLEOTIDE SEQUENCE [LARGE SCALE GENOMIC DNA]</scope>
    <source>
        <strain evidence="6 7">H53214</strain>
    </source>
</reference>
<evidence type="ECO:0000256" key="4">
    <source>
        <dbReference type="RuleBase" id="RU362026"/>
    </source>
</evidence>
<evidence type="ECO:0000256" key="1">
    <source>
        <dbReference type="ARBA" id="ARBA00022603"/>
    </source>
</evidence>
<dbReference type="Pfam" id="PF01555">
    <property type="entry name" value="N6_N4_Mtase"/>
    <property type="match status" value="2"/>
</dbReference>
<dbReference type="CDD" id="cd02440">
    <property type="entry name" value="AdoMet_MTases"/>
    <property type="match status" value="1"/>
</dbReference>
<dbReference type="InterPro" id="IPR029063">
    <property type="entry name" value="SAM-dependent_MTases_sf"/>
</dbReference>
<dbReference type="PANTHER" id="PTHR14911:SF13">
    <property type="entry name" value="TRNA (GUANINE(6)-N2)-METHYLTRANSFERASE THUMP3"/>
    <property type="match status" value="1"/>
</dbReference>
<dbReference type="STRING" id="1156417.Y919_09005"/>
<keyword evidence="1 6" id="KW-0489">Methyltransferase</keyword>
<dbReference type="GO" id="GO:0003677">
    <property type="term" value="F:DNA binding"/>
    <property type="evidence" value="ECO:0007669"/>
    <property type="project" value="InterPro"/>
</dbReference>
<dbReference type="EC" id="2.1.1.-" evidence="4"/>
<dbReference type="Proteomes" id="UP000029622">
    <property type="component" value="Unassembled WGS sequence"/>
</dbReference>